<name>A0A1A8ZM27_PLAOA</name>
<organism evidence="2 3">
    <name type="scientific">Plasmodium ovale wallikeri</name>
    <dbReference type="NCBI Taxonomy" id="864142"/>
    <lineage>
        <taxon>Eukaryota</taxon>
        <taxon>Sar</taxon>
        <taxon>Alveolata</taxon>
        <taxon>Apicomplexa</taxon>
        <taxon>Aconoidasida</taxon>
        <taxon>Haemosporida</taxon>
        <taxon>Plasmodiidae</taxon>
        <taxon>Plasmodium</taxon>
        <taxon>Plasmodium (Plasmodium)</taxon>
    </lineage>
</organism>
<reference evidence="3 4" key="2">
    <citation type="submission" date="2016-05" db="EMBL/GenBank/DDBJ databases">
        <authorList>
            <person name="Naeem Raeece"/>
        </authorList>
    </citation>
    <scope>NUCLEOTIDE SEQUENCE [LARGE SCALE GENOMIC DNA]</scope>
</reference>
<dbReference type="Proteomes" id="UP000078550">
    <property type="component" value="Unassembled WGS sequence"/>
</dbReference>
<dbReference type="AlphaFoldDB" id="A0A1A8ZM27"/>
<gene>
    <name evidence="1" type="ORF">POVWA1_040790</name>
    <name evidence="2" type="ORF">POVWA2_049310</name>
</gene>
<keyword evidence="4" id="KW-1185">Reference proteome</keyword>
<evidence type="ECO:0000313" key="3">
    <source>
        <dbReference type="Proteomes" id="UP000078550"/>
    </source>
</evidence>
<protein>
    <submittedName>
        <fullName evidence="2">Uncharacterized protein</fullName>
    </submittedName>
</protein>
<reference evidence="2" key="1">
    <citation type="submission" date="2016-05" db="EMBL/GenBank/DDBJ databases">
        <authorList>
            <person name="Lavstsen T."/>
            <person name="Jespersen J.S."/>
        </authorList>
    </citation>
    <scope>NUCLEOTIDE SEQUENCE [LARGE SCALE GENOMIC DNA]</scope>
</reference>
<dbReference type="EMBL" id="FLRE01000177">
    <property type="protein sequence ID" value="SBT45141.1"/>
    <property type="molecule type" value="Genomic_DNA"/>
</dbReference>
<accession>A0A1A8ZM27</accession>
<evidence type="ECO:0000313" key="4">
    <source>
        <dbReference type="Proteomes" id="UP000078555"/>
    </source>
</evidence>
<evidence type="ECO:0000313" key="1">
    <source>
        <dbReference type="EMBL" id="SBT39793.1"/>
    </source>
</evidence>
<dbReference type="EMBL" id="FLRD01000112">
    <property type="protein sequence ID" value="SBT39793.1"/>
    <property type="molecule type" value="Genomic_DNA"/>
</dbReference>
<sequence>MDEHPPNAPSQYLSSERKNVIHRFVYPHFRGINNKDIRVEKMSHFICRNPGRMGNHWCGNYATGGLEYTSGAILHPHGGMWKRLCARF</sequence>
<proteinExistence type="predicted"/>
<evidence type="ECO:0000313" key="2">
    <source>
        <dbReference type="EMBL" id="SBT45141.1"/>
    </source>
</evidence>
<dbReference type="Proteomes" id="UP000078555">
    <property type="component" value="Unassembled WGS sequence"/>
</dbReference>